<feature type="transmembrane region" description="Helical" evidence="1">
    <location>
        <begin position="12"/>
        <end position="32"/>
    </location>
</feature>
<evidence type="ECO:0000256" key="1">
    <source>
        <dbReference type="SAM" id="Phobius"/>
    </source>
</evidence>
<reference evidence="2 3" key="1">
    <citation type="submission" date="2024-02" db="EMBL/GenBank/DDBJ databases">
        <title>Bifidobacterium honeyensis sp. nov., isolated from the comb honey.</title>
        <authorList>
            <person name="Liu W."/>
            <person name="Li Y."/>
        </authorList>
    </citation>
    <scope>NUCLEOTIDE SEQUENCE [LARGE SCALE GENOMIC DNA]</scope>
    <source>
        <strain evidence="2 3">IMAU50988</strain>
    </source>
</reference>
<keyword evidence="1" id="KW-0812">Transmembrane</keyword>
<keyword evidence="1" id="KW-1133">Transmembrane helix</keyword>
<comment type="caution">
    <text evidence="2">The sequence shown here is derived from an EMBL/GenBank/DDBJ whole genome shotgun (WGS) entry which is preliminary data.</text>
</comment>
<accession>A0ABU8ZQM3</accession>
<evidence type="ECO:0000313" key="2">
    <source>
        <dbReference type="EMBL" id="MEK0306909.1"/>
    </source>
</evidence>
<gene>
    <name evidence="2" type="ORF">V8P97_05465</name>
</gene>
<dbReference type="Proteomes" id="UP001373159">
    <property type="component" value="Unassembled WGS sequence"/>
</dbReference>
<organism evidence="2 3">
    <name type="scientific">Bifidobacterium favimelis</name>
    <dbReference type="NCBI Taxonomy" id="3122979"/>
    <lineage>
        <taxon>Bacteria</taxon>
        <taxon>Bacillati</taxon>
        <taxon>Actinomycetota</taxon>
        <taxon>Actinomycetes</taxon>
        <taxon>Bifidobacteriales</taxon>
        <taxon>Bifidobacteriaceae</taxon>
        <taxon>Bifidobacterium</taxon>
    </lineage>
</organism>
<evidence type="ECO:0008006" key="4">
    <source>
        <dbReference type="Google" id="ProtNLM"/>
    </source>
</evidence>
<feature type="transmembrane region" description="Helical" evidence="1">
    <location>
        <begin position="78"/>
        <end position="100"/>
    </location>
</feature>
<sequence>MQDSTVIDIIPLAGVVFFLLVYSLMLLCTSRVDRVAMPRGSKALTLCSLFMTSLLSACFIFFLYLAEGPAEDRAVNEIYSDYLIATGTVIIVLILVHVVVTGKALRNMGRQVEEGPVRTGR</sequence>
<keyword evidence="1" id="KW-0472">Membrane</keyword>
<evidence type="ECO:0000313" key="3">
    <source>
        <dbReference type="Proteomes" id="UP001373159"/>
    </source>
</evidence>
<proteinExistence type="predicted"/>
<keyword evidence="3" id="KW-1185">Reference proteome</keyword>
<name>A0ABU8ZQM3_9BIFI</name>
<dbReference type="RefSeq" id="WP_340469475.1">
    <property type="nucleotide sequence ID" value="NZ_JBANBB010000001.1"/>
</dbReference>
<protein>
    <recommendedName>
        <fullName evidence="4">C4-dicarboxylate ABC transporter</fullName>
    </recommendedName>
</protein>
<feature type="transmembrane region" description="Helical" evidence="1">
    <location>
        <begin position="44"/>
        <end position="66"/>
    </location>
</feature>
<dbReference type="EMBL" id="JBANBB010000001">
    <property type="protein sequence ID" value="MEK0306909.1"/>
    <property type="molecule type" value="Genomic_DNA"/>
</dbReference>